<evidence type="ECO:0000256" key="1">
    <source>
        <dbReference type="ARBA" id="ARBA00000677"/>
    </source>
</evidence>
<evidence type="ECO:0000256" key="11">
    <source>
        <dbReference type="ARBA" id="ARBA00022968"/>
    </source>
</evidence>
<reference evidence="18 19" key="1">
    <citation type="journal article" date="2014" name="Genome Biol. Evol.">
        <title>The secreted proteins of Achlya hypogyna and Thraustotheca clavata identify the ancestral oomycete secretome and reveal gene acquisitions by horizontal gene transfer.</title>
        <authorList>
            <person name="Misner I."/>
            <person name="Blouin N."/>
            <person name="Leonard G."/>
            <person name="Richards T.A."/>
            <person name="Lane C.E."/>
        </authorList>
    </citation>
    <scope>NUCLEOTIDE SEQUENCE [LARGE SCALE GENOMIC DNA]</scope>
    <source>
        <strain evidence="18 19">ATCC 48635</strain>
    </source>
</reference>
<evidence type="ECO:0000256" key="5">
    <source>
        <dbReference type="ARBA" id="ARBA00019685"/>
    </source>
</evidence>
<keyword evidence="13" id="KW-0472">Membrane</keyword>
<dbReference type="Pfam" id="PF00717">
    <property type="entry name" value="Peptidase_S24"/>
    <property type="match status" value="1"/>
</dbReference>
<keyword evidence="8" id="KW-0812">Transmembrane</keyword>
<dbReference type="InterPro" id="IPR019533">
    <property type="entry name" value="Peptidase_S26"/>
</dbReference>
<comment type="catalytic activity">
    <reaction evidence="1">
        <text>Cleavage of hydrophobic, N-terminal signal or leader sequences from secreted and periplasmic proteins.</text>
        <dbReference type="EC" id="3.4.21.89"/>
    </reaction>
</comment>
<dbReference type="PRINTS" id="PR00728">
    <property type="entry name" value="SIGNALPTASE"/>
</dbReference>
<comment type="similarity">
    <text evidence="3">Belongs to the peptidase S26B family.</text>
</comment>
<dbReference type="InterPro" id="IPR019758">
    <property type="entry name" value="Pept_S26A_signal_pept_1_CS"/>
</dbReference>
<feature type="domain" description="Peptidase S24/S26A/S26B/S26C" evidence="17">
    <location>
        <begin position="196"/>
        <end position="246"/>
    </location>
</feature>
<dbReference type="EC" id="3.4.21.89" evidence="4"/>
<evidence type="ECO:0000259" key="17">
    <source>
        <dbReference type="Pfam" id="PF00717"/>
    </source>
</evidence>
<dbReference type="InterPro" id="IPR019756">
    <property type="entry name" value="Pept_S26A_signal_pept_1_Ser-AS"/>
</dbReference>
<keyword evidence="10" id="KW-0256">Endoplasmic reticulum</keyword>
<evidence type="ECO:0000256" key="14">
    <source>
        <dbReference type="ARBA" id="ARBA00033305"/>
    </source>
</evidence>
<keyword evidence="19" id="KW-1185">Reference proteome</keyword>
<evidence type="ECO:0000313" key="19">
    <source>
        <dbReference type="Proteomes" id="UP000243579"/>
    </source>
</evidence>
<evidence type="ECO:0000256" key="13">
    <source>
        <dbReference type="ARBA" id="ARBA00023136"/>
    </source>
</evidence>
<keyword evidence="16" id="KW-0175">Coiled coil</keyword>
<evidence type="ECO:0000256" key="3">
    <source>
        <dbReference type="ARBA" id="ARBA00011035"/>
    </source>
</evidence>
<accession>A0A1V9ZPK8</accession>
<dbReference type="Gene3D" id="2.10.109.10">
    <property type="entry name" value="Umud Fragment, subunit A"/>
    <property type="match status" value="1"/>
</dbReference>
<protein>
    <recommendedName>
        <fullName evidence="5">Signal peptidase complex catalytic subunit SEC11</fullName>
        <ecNumber evidence="4">3.4.21.89</ecNumber>
    </recommendedName>
    <alternativeName>
        <fullName evidence="14">Signal peptidase I</fullName>
    </alternativeName>
    <alternativeName>
        <fullName evidence="6">Signal peptidase complex catalytic subunit sec11</fullName>
    </alternativeName>
</protein>
<dbReference type="GO" id="GO:0004252">
    <property type="term" value="F:serine-type endopeptidase activity"/>
    <property type="evidence" value="ECO:0007669"/>
    <property type="project" value="InterPro"/>
</dbReference>
<organism evidence="18 19">
    <name type="scientific">Achlya hypogyna</name>
    <name type="common">Oomycete</name>
    <name type="synonym">Protoachlya hypogyna</name>
    <dbReference type="NCBI Taxonomy" id="1202772"/>
    <lineage>
        <taxon>Eukaryota</taxon>
        <taxon>Sar</taxon>
        <taxon>Stramenopiles</taxon>
        <taxon>Oomycota</taxon>
        <taxon>Saprolegniomycetes</taxon>
        <taxon>Saprolegniales</taxon>
        <taxon>Achlyaceae</taxon>
        <taxon>Achlya</taxon>
    </lineage>
</organism>
<dbReference type="AlphaFoldDB" id="A0A1V9ZPK8"/>
<dbReference type="PANTHER" id="PTHR10806:SF6">
    <property type="entry name" value="SIGNAL PEPTIDASE COMPLEX CATALYTIC SUBUNIT SEC11"/>
    <property type="match status" value="1"/>
</dbReference>
<dbReference type="PROSITE" id="PS00501">
    <property type="entry name" value="SPASE_I_1"/>
    <property type="match status" value="1"/>
</dbReference>
<evidence type="ECO:0000313" key="18">
    <source>
        <dbReference type="EMBL" id="OQR99932.1"/>
    </source>
</evidence>
<dbReference type="SUPFAM" id="SSF51306">
    <property type="entry name" value="LexA/Signal peptidase"/>
    <property type="match status" value="1"/>
</dbReference>
<dbReference type="CDD" id="cd06462">
    <property type="entry name" value="Peptidase_S24_S26"/>
    <property type="match status" value="1"/>
</dbReference>
<dbReference type="GO" id="GO:0005787">
    <property type="term" value="C:signal peptidase complex"/>
    <property type="evidence" value="ECO:0007669"/>
    <property type="project" value="TreeGrafter"/>
</dbReference>
<dbReference type="CDD" id="cd06530">
    <property type="entry name" value="S26_SPase_I"/>
    <property type="match status" value="1"/>
</dbReference>
<dbReference type="InterPro" id="IPR036286">
    <property type="entry name" value="LexA/Signal_pep-like_sf"/>
</dbReference>
<evidence type="ECO:0000256" key="12">
    <source>
        <dbReference type="ARBA" id="ARBA00022989"/>
    </source>
</evidence>
<dbReference type="OrthoDB" id="10257561at2759"/>
<sequence>MSFPIMPIVTRLTLGLASWLAWQALIVFTGTTSPVVHVISPSYSRGDLVFIQNHSHALQPGTMVLFRAYGRETLLLRRVKERRVQNESQLILTKSDDNALSDLGLYAPGQQWLERHEIHGIAHSQIPYVGGLARRFQDNGLLRMMKMVEQQVEEVRRLNKNKRQLTHQALNLIMVITSALMIWRGLMGWTLGESPIVVVLSGSMEPAFQRGDILFLDNNKPNLEIGDIVVFKIKEREIPIVHRVLKVHTRESDGVDFYLTKGDNNNVDDRGLYAPGQLWLQRGDIVGIARASIPYVGMATILMNDYPALKILAVGLMAIMAFTQRE</sequence>
<gene>
    <name evidence="18" type="ORF">ACHHYP_03891</name>
</gene>
<keyword evidence="12" id="KW-1133">Transmembrane helix</keyword>
<comment type="function">
    <text evidence="15">Catalytic component of the signal peptidase complex (SPC) which catalyzes the cleavage of N-terminal signal sequences from nascent proteins as they are translocated into the lumen of the endoplasmic reticulum. Specifically cleaves N-terminal signal peptides that contain a hydrophobic alpha-helix (h-region) shorter than 18-20 amino acids.</text>
</comment>
<dbReference type="PANTHER" id="PTHR10806">
    <property type="entry name" value="SIGNAL PEPTIDASE COMPLEX CATALYTIC SUBUNIT SEC11"/>
    <property type="match status" value="1"/>
</dbReference>
<evidence type="ECO:0000256" key="15">
    <source>
        <dbReference type="ARBA" id="ARBA00045533"/>
    </source>
</evidence>
<dbReference type="InterPro" id="IPR015927">
    <property type="entry name" value="Peptidase_S24_S26A/B/C"/>
</dbReference>
<evidence type="ECO:0000256" key="2">
    <source>
        <dbReference type="ARBA" id="ARBA00004648"/>
    </source>
</evidence>
<proteinExistence type="inferred from homology"/>
<feature type="coiled-coil region" evidence="16">
    <location>
        <begin position="141"/>
        <end position="168"/>
    </location>
</feature>
<dbReference type="InterPro" id="IPR001733">
    <property type="entry name" value="Peptidase_S26B"/>
</dbReference>
<dbReference type="EMBL" id="JNBR01000034">
    <property type="protein sequence ID" value="OQR99932.1"/>
    <property type="molecule type" value="Genomic_DNA"/>
</dbReference>
<dbReference type="PROSITE" id="PS00761">
    <property type="entry name" value="SPASE_I_3"/>
    <property type="match status" value="1"/>
</dbReference>
<name>A0A1V9ZPK8_ACHHY</name>
<comment type="subcellular location">
    <subcellularLocation>
        <location evidence="2">Endoplasmic reticulum membrane</location>
        <topology evidence="2">Single-pass type II membrane protein</topology>
    </subcellularLocation>
</comment>
<dbReference type="FunFam" id="2.10.109.10:FF:000003">
    <property type="entry name" value="Signal peptidase complex catalytic subunit SEC11"/>
    <property type="match status" value="1"/>
</dbReference>
<keyword evidence="9" id="KW-0378">Hydrolase</keyword>
<dbReference type="NCBIfam" id="TIGR02228">
    <property type="entry name" value="sigpep_I_arch"/>
    <property type="match status" value="1"/>
</dbReference>
<evidence type="ECO:0000256" key="8">
    <source>
        <dbReference type="ARBA" id="ARBA00022692"/>
    </source>
</evidence>
<dbReference type="STRING" id="1202772.A0A1V9ZPK8"/>
<evidence type="ECO:0000256" key="6">
    <source>
        <dbReference type="ARBA" id="ARBA00021755"/>
    </source>
</evidence>
<keyword evidence="11" id="KW-0735">Signal-anchor</keyword>
<evidence type="ECO:0000256" key="7">
    <source>
        <dbReference type="ARBA" id="ARBA00022670"/>
    </source>
</evidence>
<dbReference type="Proteomes" id="UP000243579">
    <property type="component" value="Unassembled WGS sequence"/>
</dbReference>
<comment type="caution">
    <text evidence="18">The sequence shown here is derived from an EMBL/GenBank/DDBJ whole genome shotgun (WGS) entry which is preliminary data.</text>
</comment>
<evidence type="ECO:0000256" key="10">
    <source>
        <dbReference type="ARBA" id="ARBA00022824"/>
    </source>
</evidence>
<evidence type="ECO:0000256" key="4">
    <source>
        <dbReference type="ARBA" id="ARBA00013208"/>
    </source>
</evidence>
<dbReference type="GO" id="GO:0006465">
    <property type="term" value="P:signal peptide processing"/>
    <property type="evidence" value="ECO:0007669"/>
    <property type="project" value="InterPro"/>
</dbReference>
<keyword evidence="7" id="KW-0645">Protease</keyword>
<evidence type="ECO:0000256" key="9">
    <source>
        <dbReference type="ARBA" id="ARBA00022801"/>
    </source>
</evidence>
<dbReference type="GO" id="GO:0009003">
    <property type="term" value="F:signal peptidase activity"/>
    <property type="evidence" value="ECO:0007669"/>
    <property type="project" value="UniProtKB-EC"/>
</dbReference>
<evidence type="ECO:0000256" key="16">
    <source>
        <dbReference type="SAM" id="Coils"/>
    </source>
</evidence>